<dbReference type="EMBL" id="UPSH01000001">
    <property type="protein sequence ID" value="VBB18503.1"/>
    <property type="molecule type" value="Genomic_DNA"/>
</dbReference>
<gene>
    <name evidence="2" type="ORF">YASMINEVIRUS_966</name>
</gene>
<accession>A0A5K0UAL9</accession>
<evidence type="ECO:0000313" key="2">
    <source>
        <dbReference type="EMBL" id="VBB18503.1"/>
    </source>
</evidence>
<name>A0A5K0UAL9_9VIRU</name>
<organism evidence="2 3">
    <name type="scientific">Yasminevirus sp. GU-2018</name>
    <dbReference type="NCBI Taxonomy" id="2420051"/>
    <lineage>
        <taxon>Viruses</taxon>
        <taxon>Varidnaviria</taxon>
        <taxon>Bamfordvirae</taxon>
        <taxon>Nucleocytoviricota</taxon>
        <taxon>Megaviricetes</taxon>
        <taxon>Imitervirales</taxon>
        <taxon>Mimiviridae</taxon>
        <taxon>Klosneuvirinae</taxon>
        <taxon>Yasminevirus</taxon>
        <taxon>Yasminevirus saudimassiliense</taxon>
    </lineage>
</organism>
<comment type="caution">
    <text evidence="2">The sequence shown here is derived from an EMBL/GenBank/DDBJ whole genome shotgun (WGS) entry which is preliminary data.</text>
</comment>
<proteinExistence type="predicted"/>
<protein>
    <submittedName>
        <fullName evidence="2">Uncharacterized protein</fullName>
    </submittedName>
</protein>
<dbReference type="Proteomes" id="UP000594342">
    <property type="component" value="Unassembled WGS sequence"/>
</dbReference>
<feature type="region of interest" description="Disordered" evidence="1">
    <location>
        <begin position="20"/>
        <end position="52"/>
    </location>
</feature>
<keyword evidence="3" id="KW-1185">Reference proteome</keyword>
<feature type="compositionally biased region" description="Basic and acidic residues" evidence="1">
    <location>
        <begin position="23"/>
        <end position="52"/>
    </location>
</feature>
<evidence type="ECO:0000313" key="3">
    <source>
        <dbReference type="Proteomes" id="UP000594342"/>
    </source>
</evidence>
<reference evidence="2 3" key="1">
    <citation type="submission" date="2018-10" db="EMBL/GenBank/DDBJ databases">
        <authorList>
            <consortium name="IHU Genomes"/>
        </authorList>
    </citation>
    <scope>NUCLEOTIDE SEQUENCE [LARGE SCALE GENOMIC DNA]</scope>
    <source>
        <strain evidence="2 3">A1</strain>
    </source>
</reference>
<evidence type="ECO:0000256" key="1">
    <source>
        <dbReference type="SAM" id="MobiDB-lite"/>
    </source>
</evidence>
<sequence>MSAQVATCRTLPSSKKLLARDISQTDHHSDNKLDSQNDYKDRDYQDNQNSHDDMAEFDRIVLKKTEKERAMISLLNTTKRLMNINHDLDKQNEQGSEQMETTDRDVQISQSEQADASSRVATTEPPFGDFLMESLVQIGVPNFPIDSTETSKLLGYKRDFVVLDISSNSMFDRQYAKEFGGEYQNITQYNVYAVTYGSDTRVINLIRKKELDLPIIMYYKTNNDPSQVVEQVYQYEKERARSIFLKKNVQYINNPTKQYVANLNLINSPRPDLLFNGAVVANVPSELIELSLIIKTKRYISSASHEDLLRTVDYLTIF</sequence>